<comment type="subcellular location">
    <subcellularLocation>
        <location evidence="1">Cell membrane</location>
        <topology evidence="1">Multi-pass membrane protein</topology>
    </subcellularLocation>
</comment>
<feature type="transmembrane region" description="Helical" evidence="7">
    <location>
        <begin position="110"/>
        <end position="130"/>
    </location>
</feature>
<name>A0ABU0F1A0_9PSEU</name>
<dbReference type="RefSeq" id="WP_306995830.1">
    <property type="nucleotide sequence ID" value="NZ_JAUSUT010000001.1"/>
</dbReference>
<evidence type="ECO:0000313" key="9">
    <source>
        <dbReference type="Proteomes" id="UP001229651"/>
    </source>
</evidence>
<feature type="transmembrane region" description="Helical" evidence="7">
    <location>
        <begin position="227"/>
        <end position="247"/>
    </location>
</feature>
<feature type="transmembrane region" description="Helical" evidence="7">
    <location>
        <begin position="137"/>
        <end position="155"/>
    </location>
</feature>
<keyword evidence="4 7" id="KW-1133">Transmembrane helix</keyword>
<dbReference type="Pfam" id="PF02653">
    <property type="entry name" value="BPD_transp_2"/>
    <property type="match status" value="1"/>
</dbReference>
<evidence type="ECO:0000256" key="4">
    <source>
        <dbReference type="ARBA" id="ARBA00022989"/>
    </source>
</evidence>
<evidence type="ECO:0000313" key="8">
    <source>
        <dbReference type="EMBL" id="MDQ0381283.1"/>
    </source>
</evidence>
<feature type="transmembrane region" description="Helical" evidence="7">
    <location>
        <begin position="28"/>
        <end position="46"/>
    </location>
</feature>
<feature type="region of interest" description="Disordered" evidence="6">
    <location>
        <begin position="1"/>
        <end position="21"/>
    </location>
</feature>
<proteinExistence type="predicted"/>
<evidence type="ECO:0000256" key="7">
    <source>
        <dbReference type="SAM" id="Phobius"/>
    </source>
</evidence>
<feature type="transmembrane region" description="Helical" evidence="7">
    <location>
        <begin position="259"/>
        <end position="278"/>
    </location>
</feature>
<evidence type="ECO:0000256" key="2">
    <source>
        <dbReference type="ARBA" id="ARBA00022475"/>
    </source>
</evidence>
<reference evidence="8 9" key="1">
    <citation type="submission" date="2023-07" db="EMBL/GenBank/DDBJ databases">
        <title>Sequencing the genomes of 1000 actinobacteria strains.</title>
        <authorList>
            <person name="Klenk H.-P."/>
        </authorList>
    </citation>
    <scope>NUCLEOTIDE SEQUENCE [LARGE SCALE GENOMIC DNA]</scope>
    <source>
        <strain evidence="8 9">DSM 45805</strain>
    </source>
</reference>
<accession>A0ABU0F1A0</accession>
<evidence type="ECO:0000256" key="6">
    <source>
        <dbReference type="SAM" id="MobiDB-lite"/>
    </source>
</evidence>
<feature type="transmembrane region" description="Helical" evidence="7">
    <location>
        <begin position="66"/>
        <end position="90"/>
    </location>
</feature>
<feature type="transmembrane region" description="Helical" evidence="7">
    <location>
        <begin position="285"/>
        <end position="303"/>
    </location>
</feature>
<dbReference type="PANTHER" id="PTHR32196:SF72">
    <property type="entry name" value="RIBOSE IMPORT PERMEASE PROTEIN RBSC"/>
    <property type="match status" value="1"/>
</dbReference>
<protein>
    <submittedName>
        <fullName evidence="8">Ribose transport system permease protein/putative xylitol transport system permease protein</fullName>
    </submittedName>
</protein>
<evidence type="ECO:0000256" key="3">
    <source>
        <dbReference type="ARBA" id="ARBA00022692"/>
    </source>
</evidence>
<dbReference type="EMBL" id="JAUSUT010000001">
    <property type="protein sequence ID" value="MDQ0381283.1"/>
    <property type="molecule type" value="Genomic_DNA"/>
</dbReference>
<dbReference type="Proteomes" id="UP001229651">
    <property type="component" value="Unassembled WGS sequence"/>
</dbReference>
<sequence length="333" mass="34644">MTGSLTSPPVPPPVRGEPPQPGFARRHWTSIAPVVALVALIVAFSLMDSRFFQYENALNILRQSSVLLVLAMASTVVIMMGSIDLSVGSMLSFTAFTGALMVQNTGTTSLLLLLPVIGMACGLLNGVLVAYGRLPSFLVTLGTMYAFDGLAKYIAGGRPVSLRPGGVGDLFNTTVGGFPVVVLWALLVLVVAVLAARYTRLGRYMYAMGGNEKAARLSGVPAARYKVYAFLIAGLLAGIAGLLQLARARSASPDMGEPFLLPAIAAVVMGGTPLSGGVGGPFRTVTGVLIIAILGNGMVIAAVDPFLQNVIQGLVVIAAVALTIDRRKMSLVK</sequence>
<evidence type="ECO:0000256" key="5">
    <source>
        <dbReference type="ARBA" id="ARBA00023136"/>
    </source>
</evidence>
<feature type="transmembrane region" description="Helical" evidence="7">
    <location>
        <begin position="309"/>
        <end position="325"/>
    </location>
</feature>
<keyword evidence="9" id="KW-1185">Reference proteome</keyword>
<keyword evidence="3 7" id="KW-0812">Transmembrane</keyword>
<keyword evidence="5 7" id="KW-0472">Membrane</keyword>
<dbReference type="PANTHER" id="PTHR32196">
    <property type="entry name" value="ABC TRANSPORTER PERMEASE PROTEIN YPHD-RELATED-RELATED"/>
    <property type="match status" value="1"/>
</dbReference>
<gene>
    <name evidence="8" type="ORF">FB470_005277</name>
</gene>
<feature type="transmembrane region" description="Helical" evidence="7">
    <location>
        <begin position="175"/>
        <end position="196"/>
    </location>
</feature>
<feature type="compositionally biased region" description="Pro residues" evidence="6">
    <location>
        <begin position="8"/>
        <end position="21"/>
    </location>
</feature>
<comment type="caution">
    <text evidence="8">The sequence shown here is derived from an EMBL/GenBank/DDBJ whole genome shotgun (WGS) entry which is preliminary data.</text>
</comment>
<organism evidence="8 9">
    <name type="scientific">Amycolatopsis thermophila</name>
    <dbReference type="NCBI Taxonomy" id="206084"/>
    <lineage>
        <taxon>Bacteria</taxon>
        <taxon>Bacillati</taxon>
        <taxon>Actinomycetota</taxon>
        <taxon>Actinomycetes</taxon>
        <taxon>Pseudonocardiales</taxon>
        <taxon>Pseudonocardiaceae</taxon>
        <taxon>Amycolatopsis</taxon>
    </lineage>
</organism>
<evidence type="ECO:0000256" key="1">
    <source>
        <dbReference type="ARBA" id="ARBA00004651"/>
    </source>
</evidence>
<keyword evidence="2" id="KW-1003">Cell membrane</keyword>
<dbReference type="CDD" id="cd06579">
    <property type="entry name" value="TM_PBP1_transp_AraH_like"/>
    <property type="match status" value="1"/>
</dbReference>
<dbReference type="InterPro" id="IPR001851">
    <property type="entry name" value="ABC_transp_permease"/>
</dbReference>